<dbReference type="PANTHER" id="PTHR22746:SF10">
    <property type="entry name" value="GUANINE NUCLEOTIDE EXCHANGE FACTOR SUBUNIT RIC1"/>
    <property type="match status" value="1"/>
</dbReference>
<name>A0A0J9X5C0_GEOCN</name>
<dbReference type="SUPFAM" id="SSF82171">
    <property type="entry name" value="DPP6 N-terminal domain-like"/>
    <property type="match status" value="1"/>
</dbReference>
<evidence type="ECO:0000256" key="2">
    <source>
        <dbReference type="ARBA" id="ARBA00023136"/>
    </source>
</evidence>
<dbReference type="GO" id="GO:0042147">
    <property type="term" value="P:retrograde transport, endosome to Golgi"/>
    <property type="evidence" value="ECO:0007669"/>
    <property type="project" value="TreeGrafter"/>
</dbReference>
<organism evidence="5 6">
    <name type="scientific">Geotrichum candidum</name>
    <name type="common">Oospora lactis</name>
    <name type="synonym">Dipodascus geotrichum</name>
    <dbReference type="NCBI Taxonomy" id="1173061"/>
    <lineage>
        <taxon>Eukaryota</taxon>
        <taxon>Fungi</taxon>
        <taxon>Dikarya</taxon>
        <taxon>Ascomycota</taxon>
        <taxon>Saccharomycotina</taxon>
        <taxon>Dipodascomycetes</taxon>
        <taxon>Dipodascales</taxon>
        <taxon>Dipodascaceae</taxon>
        <taxon>Geotrichum</taxon>
    </lineage>
</organism>
<protein>
    <submittedName>
        <fullName evidence="5">Similar to Saccharomyces cerevisiae YLR039C RIC1 Protein involved in retrograde transport to the cis-Golgi network</fullName>
    </submittedName>
</protein>
<proteinExistence type="predicted"/>
<evidence type="ECO:0000313" key="6">
    <source>
        <dbReference type="Proteomes" id="UP000242525"/>
    </source>
</evidence>
<feature type="region of interest" description="Disordered" evidence="3">
    <location>
        <begin position="1"/>
        <end position="33"/>
    </location>
</feature>
<dbReference type="EMBL" id="CCBN010000003">
    <property type="protein sequence ID" value="CDO52581.1"/>
    <property type="molecule type" value="Genomic_DNA"/>
</dbReference>
<dbReference type="InterPro" id="IPR040096">
    <property type="entry name" value="Ric1"/>
</dbReference>
<comment type="caution">
    <text evidence="5">The sequence shown here is derived from an EMBL/GenBank/DDBJ whole genome shotgun (WGS) entry which is preliminary data.</text>
</comment>
<comment type="subcellular location">
    <subcellularLocation>
        <location evidence="1">Membrane</location>
    </subcellularLocation>
</comment>
<evidence type="ECO:0000259" key="4">
    <source>
        <dbReference type="Pfam" id="PF07064"/>
    </source>
</evidence>
<dbReference type="Pfam" id="PF25440">
    <property type="entry name" value="Beta-prop_RIC1_2nd"/>
    <property type="match status" value="1"/>
</dbReference>
<dbReference type="GO" id="GO:0034066">
    <property type="term" value="C:Ric1-Rgp1 guanyl-nucleotide exchange factor complex"/>
    <property type="evidence" value="ECO:0007669"/>
    <property type="project" value="InterPro"/>
</dbReference>
<evidence type="ECO:0000313" key="5">
    <source>
        <dbReference type="EMBL" id="CDO52581.1"/>
    </source>
</evidence>
<dbReference type="InterPro" id="IPR009771">
    <property type="entry name" value="RIC1_C"/>
</dbReference>
<keyword evidence="2" id="KW-0472">Membrane</keyword>
<gene>
    <name evidence="5" type="ORF">BN980_GECA03s04157g</name>
</gene>
<accession>A0A0J9X5C0</accession>
<dbReference type="OrthoDB" id="67540at2759"/>
<dbReference type="Pfam" id="PF07064">
    <property type="entry name" value="RIC1"/>
    <property type="match status" value="1"/>
</dbReference>
<dbReference type="PANTHER" id="PTHR22746">
    <property type="entry name" value="RAB6A-GEF COMPLEX PARTNER PROTEIN 1"/>
    <property type="match status" value="1"/>
</dbReference>
<evidence type="ECO:0000256" key="3">
    <source>
        <dbReference type="SAM" id="MobiDB-lite"/>
    </source>
</evidence>
<evidence type="ECO:0000256" key="1">
    <source>
        <dbReference type="ARBA" id="ARBA00004370"/>
    </source>
</evidence>
<sequence>MIWPAGTPNAITIPSIPNDPQLIGTPEEPASDPHRDGCVIDMDISKVGYMLVFLTWRGLYLYRPKPLCPVIVYIRSKASIEKYGENVNVLLRPDSQLLVVTTSKDCILTYSVVFNFSSRELGVFTYSDNSPLFIYEGQTISTAFPGPGEAIGIRELLIQFKMVIRLDSGISCAIALDHDLLVLTKNPPAIQLVKWNSSQEPNSRTMTILLSQLDWLPLPPTSSDSTSKYLPVHNYWSKAMGLFSWTISDGSVWAVTMAESKRRGSVESASSDSRNGLFTGHCFHYSTKREDFAVMSAINARFSLIAVGCRSGYVHLYNVKDYSGNVPQVKVLEPPSSSSGTVTSISCSGDGYGWVVGYENGWAFYSVFGMLNAMSFLSSKDQVQNEPWLGGVTSTIWSFSGDAIYMIPKVNNTIWMLDVLKWNSAGNFTQDNITRPVLYKDSKIMIYRGQEQSDLTTIDKDALLWLTVPIPASYIAENWPIKYVSCSADGMYIAVAGLRGLTHYSLYSGHWKQFIEEEVEREFSVRGGMVWYGNILIIAVDTETSHELQLYSRETDLDSHSLLYAEELNAAVLTLFLIGDSIMVYTTANQLLQFKIYIQDNNVSLEIVEDISFMGIIHSPARVRSISCLPRHDIRRVPFSITESNVLLLVDGMLILLIPRGSDDGEMKYKYKVLHHNIEYYALSFGRGNLKNMIWAFDGQSAILWVNGVADNNDDDIGPVHVPLELYPLTMMSDKGIIMGIDCDAVLTRNSSFTYFKQWTSAQLFGPYVLEVYLSSEDKGKALSIASGFRHLNYFGHILEILLYRVLDKAGSSKKTDETDPVTQQSNKLLANVVALISHFPQMLDVVVGCTRKTEVKYWKKLFDIIGSPQLLFEKCIERNKLTTAGGYLLVLHTLEQHEQNFENTSRLLKLAYDAHNWDLCKELSRFITATDPTGETLRKTLKEAGINVETRSSMPSTA</sequence>
<feature type="domain" description="RIC1 C-terminal alpha solenoid region" evidence="4">
    <location>
        <begin position="768"/>
        <end position="946"/>
    </location>
</feature>
<dbReference type="AlphaFoldDB" id="A0A0J9X5C0"/>
<reference evidence="5" key="1">
    <citation type="submission" date="2014-03" db="EMBL/GenBank/DDBJ databases">
        <authorList>
            <person name="Casaregola S."/>
        </authorList>
    </citation>
    <scope>NUCLEOTIDE SEQUENCE [LARGE SCALE GENOMIC DNA]</scope>
    <source>
        <strain evidence="5">CLIB 918</strain>
    </source>
</reference>
<dbReference type="Proteomes" id="UP000242525">
    <property type="component" value="Unassembled WGS sequence"/>
</dbReference>
<dbReference type="GO" id="GO:0005829">
    <property type="term" value="C:cytosol"/>
    <property type="evidence" value="ECO:0007669"/>
    <property type="project" value="TreeGrafter"/>
</dbReference>
<keyword evidence="6" id="KW-1185">Reference proteome</keyword>
<dbReference type="GO" id="GO:0006886">
    <property type="term" value="P:intracellular protein transport"/>
    <property type="evidence" value="ECO:0007669"/>
    <property type="project" value="InterPro"/>
</dbReference>
<dbReference type="STRING" id="1173061.A0A0J9X5C0"/>
<dbReference type="GO" id="GO:0000139">
    <property type="term" value="C:Golgi membrane"/>
    <property type="evidence" value="ECO:0007669"/>
    <property type="project" value="TreeGrafter"/>
</dbReference>